<gene>
    <name evidence="1" type="ORF">A3F97_00725</name>
</gene>
<organism evidence="1 2">
    <name type="scientific">Candidatus Nomurabacteria bacterium RIFCSPLOWO2_12_FULL_41_10</name>
    <dbReference type="NCBI Taxonomy" id="1801795"/>
    <lineage>
        <taxon>Bacteria</taxon>
        <taxon>Candidatus Nomuraibacteriota</taxon>
    </lineage>
</organism>
<dbReference type="EMBL" id="MFVT01000009">
    <property type="protein sequence ID" value="OGJ04239.1"/>
    <property type="molecule type" value="Genomic_DNA"/>
</dbReference>
<protein>
    <recommendedName>
        <fullName evidence="3">Zinc-binding domain-containing protein</fullName>
    </recommendedName>
</protein>
<sequence length="580" mass="68225">MKSETKNCQNCKKDFTIEPDDFGFYEKIKVPPPTFCPECRLIRRLVWRNERILYRRICNLCNKNIISMYHESVPFPVYCRECWYGDGWDPTSYGREYDMARPFFEQYKEFSNTVPRLMFWQRNAINSDYSNHVAESRNAYMSASVIKESENVFYSKNIDDSRDIVDCLNIINGSEQLYETVEAQGNYNSQYLLLCRNTLDSYYSFDCINCSNCFLSYNLRNKKFCIRNKQYSQKEYFQELEKFNLKSRTSREVLLKEFEEVKKQAIFRFGNITKCVNVTGNNMLNVKNGKNCFEIYNIENASYCYRILDSKDCVDTSFSMKSELLYEYSSGGMNDYNVKFSYSAMNFVRNADYAESCMNCSNIFGCISLRDAENAILNKVYSKKEFETLRSEIIKQMSALPFIDKGGRKYEYGEFFPIEISPWAYNETSAQEIAPLSKESAQKSGYSWRDADEKNFNITMSGNMIPDNIDEVGESILKEVLGCAHEGKCNHQCNIAFRITDYEFKFYKKHDIPLPIFCPNCRYYERFKVMPGLKLYKRNCMCDKAGHGHNEKCPNEFETSYSPDRPEKVYCESCYNKEVY</sequence>
<dbReference type="Proteomes" id="UP000176826">
    <property type="component" value="Unassembled WGS sequence"/>
</dbReference>
<evidence type="ECO:0000313" key="2">
    <source>
        <dbReference type="Proteomes" id="UP000176826"/>
    </source>
</evidence>
<proteinExistence type="predicted"/>
<evidence type="ECO:0008006" key="3">
    <source>
        <dbReference type="Google" id="ProtNLM"/>
    </source>
</evidence>
<name>A0A1F6YCZ7_9BACT</name>
<accession>A0A1F6YCZ7</accession>
<evidence type="ECO:0000313" key="1">
    <source>
        <dbReference type="EMBL" id="OGJ04239.1"/>
    </source>
</evidence>
<dbReference type="AlphaFoldDB" id="A0A1F6YCZ7"/>
<reference evidence="1 2" key="1">
    <citation type="journal article" date="2016" name="Nat. Commun.">
        <title>Thousands of microbial genomes shed light on interconnected biogeochemical processes in an aquifer system.</title>
        <authorList>
            <person name="Anantharaman K."/>
            <person name="Brown C.T."/>
            <person name="Hug L.A."/>
            <person name="Sharon I."/>
            <person name="Castelle C.J."/>
            <person name="Probst A.J."/>
            <person name="Thomas B.C."/>
            <person name="Singh A."/>
            <person name="Wilkins M.J."/>
            <person name="Karaoz U."/>
            <person name="Brodie E.L."/>
            <person name="Williams K.H."/>
            <person name="Hubbard S.S."/>
            <person name="Banfield J.F."/>
        </authorList>
    </citation>
    <scope>NUCLEOTIDE SEQUENCE [LARGE SCALE GENOMIC DNA]</scope>
</reference>
<comment type="caution">
    <text evidence="1">The sequence shown here is derived from an EMBL/GenBank/DDBJ whole genome shotgun (WGS) entry which is preliminary data.</text>
</comment>